<dbReference type="Pfam" id="PF00480">
    <property type="entry name" value="ROK"/>
    <property type="match status" value="1"/>
</dbReference>
<dbReference type="PANTHER" id="PTHR18964">
    <property type="entry name" value="ROK (REPRESSOR, ORF, KINASE) FAMILY"/>
    <property type="match status" value="1"/>
</dbReference>
<dbReference type="PANTHER" id="PTHR18964:SF149">
    <property type="entry name" value="BIFUNCTIONAL UDP-N-ACETYLGLUCOSAMINE 2-EPIMERASE_N-ACETYLMANNOSAMINE KINASE"/>
    <property type="match status" value="1"/>
</dbReference>
<dbReference type="RefSeq" id="WP_036940900.1">
    <property type="nucleotide sequence ID" value="NZ_JQKC01000014.1"/>
</dbReference>
<organism evidence="4 5">
    <name type="scientific">Pseudobacteroides cellulosolvens ATCC 35603 = DSM 2933</name>
    <dbReference type="NCBI Taxonomy" id="398512"/>
    <lineage>
        <taxon>Bacteria</taxon>
        <taxon>Bacillati</taxon>
        <taxon>Bacillota</taxon>
        <taxon>Clostridia</taxon>
        <taxon>Eubacteriales</taxon>
        <taxon>Oscillospiraceae</taxon>
        <taxon>Pseudobacteroides</taxon>
    </lineage>
</organism>
<dbReference type="EC" id="2.7.1.2" evidence="4"/>
<dbReference type="PROSITE" id="PS01125">
    <property type="entry name" value="ROK"/>
    <property type="match status" value="1"/>
</dbReference>
<dbReference type="Gene3D" id="3.30.420.40">
    <property type="match status" value="2"/>
</dbReference>
<gene>
    <name evidence="4" type="ORF">Bccel_0863</name>
</gene>
<evidence type="ECO:0000256" key="3">
    <source>
        <dbReference type="ARBA" id="ARBA00022629"/>
    </source>
</evidence>
<comment type="caution">
    <text evidence="4">The sequence shown here is derived from an EMBL/GenBank/DDBJ whole genome shotgun (WGS) entry which is preliminary data.</text>
</comment>
<name>A0A0L6JIT0_9FIRM</name>
<dbReference type="GO" id="GO:0004340">
    <property type="term" value="F:glucokinase activity"/>
    <property type="evidence" value="ECO:0007669"/>
    <property type="project" value="UniProtKB-EC"/>
</dbReference>
<keyword evidence="3" id="KW-0119">Carbohydrate metabolism</keyword>
<keyword evidence="3" id="KW-0859">Xylose metabolism</keyword>
<dbReference type="InterPro" id="IPR049874">
    <property type="entry name" value="ROK_cs"/>
</dbReference>
<evidence type="ECO:0000313" key="5">
    <source>
        <dbReference type="Proteomes" id="UP000036923"/>
    </source>
</evidence>
<dbReference type="PATRIC" id="fig|398512.5.peg.898"/>
<dbReference type="Proteomes" id="UP000036923">
    <property type="component" value="Unassembled WGS sequence"/>
</dbReference>
<reference evidence="5" key="1">
    <citation type="submission" date="2015-07" db="EMBL/GenBank/DDBJ databases">
        <title>Near-Complete Genome Sequence of the Cellulolytic Bacterium Bacteroides (Pseudobacteroides) cellulosolvens ATCC 35603.</title>
        <authorList>
            <person name="Dassa B."/>
            <person name="Utturkar S.M."/>
            <person name="Klingeman D.M."/>
            <person name="Hurt R.A."/>
            <person name="Keller M."/>
            <person name="Xu J."/>
            <person name="Reddy Y.H.K."/>
            <person name="Borovok I."/>
            <person name="Grinberg I.R."/>
            <person name="Lamed R."/>
            <person name="Zhivin O."/>
            <person name="Bayer E.A."/>
            <person name="Brown S.D."/>
        </authorList>
    </citation>
    <scope>NUCLEOTIDE SEQUENCE [LARGE SCALE GENOMIC DNA]</scope>
    <source>
        <strain evidence="5">DSM 2933</strain>
    </source>
</reference>
<evidence type="ECO:0000256" key="2">
    <source>
        <dbReference type="ARBA" id="ARBA00006479"/>
    </source>
</evidence>
<dbReference type="AlphaFoldDB" id="A0A0L6JIT0"/>
<keyword evidence="4" id="KW-0418">Kinase</keyword>
<dbReference type="OrthoDB" id="9796533at2"/>
<dbReference type="Gene3D" id="1.10.10.10">
    <property type="entry name" value="Winged helix-like DNA-binding domain superfamily/Winged helix DNA-binding domain"/>
    <property type="match status" value="1"/>
</dbReference>
<evidence type="ECO:0000256" key="1">
    <source>
        <dbReference type="ARBA" id="ARBA00002486"/>
    </source>
</evidence>
<comment type="function">
    <text evidence="1">Transcriptional repressor of xylose-utilizing enzymes.</text>
</comment>
<dbReference type="InterPro" id="IPR036390">
    <property type="entry name" value="WH_DNA-bd_sf"/>
</dbReference>
<dbReference type="CDD" id="cd24076">
    <property type="entry name" value="ASKHA_ATPase_ROK_BsXylR-like"/>
    <property type="match status" value="1"/>
</dbReference>
<sequence>MTGKIVGNNRFLKEFNQTAILDMIRVHRAISRAELSKLTGLSPTAIGSIVSELLEIGYISETGIGESKGGRRPVLIEIKPESLYTIGIDMDVNYISFVLMDTTSRIIEEKMLTMPKTIIFENVMKVIQKEIKRILKDHSITLERLLGIGLSVPGMVDSLEGKVIFAPNMGWENVDIRGQFPDLKGVNVYVENEAMASAISENWIGTCQGISNFVCVNIKSGIGSGIFIDGKPYRGTSGITGELGHMVVDSNGSKCRCGNYGCLETIASTTHMVEQAKRLVKSGIASKLNDIEDVEEIDAKSIIDCAREGDEVSRNILLESARFLGLAVSSIVNILSPQKIVLGKDFVNYSDIVLDSLKEIVMCKALKQTSKDIEITESKLGERASVLGSAIIPLKVFFGK</sequence>
<protein>
    <submittedName>
        <fullName evidence="4">Glucokinase</fullName>
        <ecNumber evidence="4">2.7.1.2</ecNumber>
    </submittedName>
</protein>
<dbReference type="eggNOG" id="COG1940">
    <property type="taxonomic scope" value="Bacteria"/>
</dbReference>
<keyword evidence="5" id="KW-1185">Reference proteome</keyword>
<dbReference type="SUPFAM" id="SSF53067">
    <property type="entry name" value="Actin-like ATPase domain"/>
    <property type="match status" value="1"/>
</dbReference>
<evidence type="ECO:0000313" key="4">
    <source>
        <dbReference type="EMBL" id="KNY25603.1"/>
    </source>
</evidence>
<dbReference type="InterPro" id="IPR043129">
    <property type="entry name" value="ATPase_NBD"/>
</dbReference>
<dbReference type="GO" id="GO:0042732">
    <property type="term" value="P:D-xylose metabolic process"/>
    <property type="evidence" value="ECO:0007669"/>
    <property type="project" value="UniProtKB-KW"/>
</dbReference>
<comment type="similarity">
    <text evidence="2">Belongs to the ROK (NagC/XylR) family.</text>
</comment>
<proteinExistence type="inferred from homology"/>
<dbReference type="InterPro" id="IPR000600">
    <property type="entry name" value="ROK"/>
</dbReference>
<dbReference type="SUPFAM" id="SSF46785">
    <property type="entry name" value="Winged helix' DNA-binding domain"/>
    <property type="match status" value="1"/>
</dbReference>
<dbReference type="Pfam" id="PF13412">
    <property type="entry name" value="HTH_24"/>
    <property type="match status" value="1"/>
</dbReference>
<dbReference type="STRING" id="398512.Bccel_0863"/>
<dbReference type="EMBL" id="LGTC01000001">
    <property type="protein sequence ID" value="KNY25603.1"/>
    <property type="molecule type" value="Genomic_DNA"/>
</dbReference>
<accession>A0A0L6JIT0</accession>
<keyword evidence="4" id="KW-0808">Transferase</keyword>
<dbReference type="InterPro" id="IPR036388">
    <property type="entry name" value="WH-like_DNA-bd_sf"/>
</dbReference>